<keyword evidence="4 7" id="KW-0812">Transmembrane</keyword>
<sequence length="182" mass="19296">MISVTALSTAAMILYPLVVSYFGFSETESGIFLGATIHDVAQVVGAGYMVSDNVGDVATFSKLLRVAMLVPVVVMISVIVARQRSGTGNRGMSGLPLPGFLVAFVIVVLLNSGGYLPSSISNAMIELSRWCLVVAMVGLGMKASFKELAEMGWRPMLLMVASTVFLALLVGIWLVVDRYVAG</sequence>
<dbReference type="PANTHER" id="PTHR30106:SF2">
    <property type="entry name" value="UPF0324 INNER MEMBRANE PROTEIN YEIH"/>
    <property type="match status" value="1"/>
</dbReference>
<proteinExistence type="inferred from homology"/>
<keyword evidence="9" id="KW-1185">Reference proteome</keyword>
<feature type="transmembrane region" description="Helical" evidence="7">
    <location>
        <begin position="63"/>
        <end position="81"/>
    </location>
</feature>
<dbReference type="EMBL" id="JBHSWE010000001">
    <property type="protein sequence ID" value="MFC6672665.1"/>
    <property type="molecule type" value="Genomic_DNA"/>
</dbReference>
<evidence type="ECO:0000256" key="7">
    <source>
        <dbReference type="SAM" id="Phobius"/>
    </source>
</evidence>
<reference evidence="9" key="1">
    <citation type="journal article" date="2019" name="Int. J. Syst. Evol. Microbiol.">
        <title>The Global Catalogue of Microorganisms (GCM) 10K type strain sequencing project: providing services to taxonomists for standard genome sequencing and annotation.</title>
        <authorList>
            <consortium name="The Broad Institute Genomics Platform"/>
            <consortium name="The Broad Institute Genome Sequencing Center for Infectious Disease"/>
            <person name="Wu L."/>
            <person name="Ma J."/>
        </authorList>
    </citation>
    <scope>NUCLEOTIDE SEQUENCE [LARGE SCALE GENOMIC DNA]</scope>
    <source>
        <strain evidence="9">NBRC 111756</strain>
    </source>
</reference>
<evidence type="ECO:0000256" key="3">
    <source>
        <dbReference type="ARBA" id="ARBA00022475"/>
    </source>
</evidence>
<feature type="transmembrane region" description="Helical" evidence="7">
    <location>
        <begin position="157"/>
        <end position="176"/>
    </location>
</feature>
<evidence type="ECO:0000256" key="2">
    <source>
        <dbReference type="ARBA" id="ARBA00007977"/>
    </source>
</evidence>
<dbReference type="RefSeq" id="WP_379911090.1">
    <property type="nucleotide sequence ID" value="NZ_JBHSWE010000001.1"/>
</dbReference>
<evidence type="ECO:0000256" key="4">
    <source>
        <dbReference type="ARBA" id="ARBA00022692"/>
    </source>
</evidence>
<evidence type="ECO:0000256" key="1">
    <source>
        <dbReference type="ARBA" id="ARBA00004651"/>
    </source>
</evidence>
<accession>A0ABW2A553</accession>
<dbReference type="Pfam" id="PF03601">
    <property type="entry name" value="Cons_hypoth698"/>
    <property type="match status" value="1"/>
</dbReference>
<comment type="caution">
    <text evidence="8">The sequence shown here is derived from an EMBL/GenBank/DDBJ whole genome shotgun (WGS) entry which is preliminary data.</text>
</comment>
<comment type="similarity">
    <text evidence="2">Belongs to the UPF0324 family.</text>
</comment>
<feature type="transmembrane region" description="Helical" evidence="7">
    <location>
        <begin position="6"/>
        <end position="24"/>
    </location>
</feature>
<name>A0ABW2A553_9GAMM</name>
<evidence type="ECO:0000313" key="9">
    <source>
        <dbReference type="Proteomes" id="UP001596422"/>
    </source>
</evidence>
<keyword evidence="3" id="KW-1003">Cell membrane</keyword>
<dbReference type="PANTHER" id="PTHR30106">
    <property type="entry name" value="INNER MEMBRANE PROTEIN YEIH-RELATED"/>
    <property type="match status" value="1"/>
</dbReference>
<feature type="transmembrane region" description="Helical" evidence="7">
    <location>
        <begin position="93"/>
        <end position="115"/>
    </location>
</feature>
<dbReference type="InterPro" id="IPR018383">
    <property type="entry name" value="UPF0324_pro"/>
</dbReference>
<organism evidence="8 9">
    <name type="scientific">Marinobacterium aestuariivivens</name>
    <dbReference type="NCBI Taxonomy" id="1698799"/>
    <lineage>
        <taxon>Bacteria</taxon>
        <taxon>Pseudomonadati</taxon>
        <taxon>Pseudomonadota</taxon>
        <taxon>Gammaproteobacteria</taxon>
        <taxon>Oceanospirillales</taxon>
        <taxon>Oceanospirillaceae</taxon>
        <taxon>Marinobacterium</taxon>
    </lineage>
</organism>
<keyword evidence="5 7" id="KW-1133">Transmembrane helix</keyword>
<keyword evidence="6 7" id="KW-0472">Membrane</keyword>
<dbReference type="Proteomes" id="UP001596422">
    <property type="component" value="Unassembled WGS sequence"/>
</dbReference>
<evidence type="ECO:0000256" key="5">
    <source>
        <dbReference type="ARBA" id="ARBA00022989"/>
    </source>
</evidence>
<comment type="subcellular location">
    <subcellularLocation>
        <location evidence="1">Cell membrane</location>
        <topology evidence="1">Multi-pass membrane protein</topology>
    </subcellularLocation>
</comment>
<protein>
    <submittedName>
        <fullName evidence="8">YeiH family protein</fullName>
    </submittedName>
</protein>
<evidence type="ECO:0000313" key="8">
    <source>
        <dbReference type="EMBL" id="MFC6672665.1"/>
    </source>
</evidence>
<evidence type="ECO:0000256" key="6">
    <source>
        <dbReference type="ARBA" id="ARBA00023136"/>
    </source>
</evidence>
<gene>
    <name evidence="8" type="ORF">ACFQDL_23260</name>
</gene>